<feature type="active site" evidence="4">
    <location>
        <position position="171"/>
    </location>
</feature>
<gene>
    <name evidence="7" type="ORF">AOZ06_32130</name>
</gene>
<dbReference type="GO" id="GO:0016054">
    <property type="term" value="P:organic acid catabolic process"/>
    <property type="evidence" value="ECO:0007669"/>
    <property type="project" value="UniProtKB-ARBA"/>
</dbReference>
<dbReference type="SUPFAM" id="SSF48179">
    <property type="entry name" value="6-phosphogluconate dehydrogenase C-terminal domain-like"/>
    <property type="match status" value="1"/>
</dbReference>
<dbReference type="Pfam" id="PF03446">
    <property type="entry name" value="NAD_binding_2"/>
    <property type="match status" value="1"/>
</dbReference>
<dbReference type="PANTHER" id="PTHR43580:SF2">
    <property type="entry name" value="CYTOKINE-LIKE NUCLEAR FACTOR N-PAC"/>
    <property type="match status" value="1"/>
</dbReference>
<accession>A0A0N7F4A9</accession>
<dbReference type="KEGG" id="kphy:AOZ06_32130"/>
<dbReference type="InterPro" id="IPR008927">
    <property type="entry name" value="6-PGluconate_DH-like_C_sf"/>
</dbReference>
<dbReference type="InterPro" id="IPR029154">
    <property type="entry name" value="HIBADH-like_NADP-bd"/>
</dbReference>
<dbReference type="Gene3D" id="1.10.1040.10">
    <property type="entry name" value="N-(1-d-carboxylethyl)-l-norvaline Dehydrogenase, domain 2"/>
    <property type="match status" value="1"/>
</dbReference>
<evidence type="ECO:0000259" key="6">
    <source>
        <dbReference type="Pfam" id="PF14833"/>
    </source>
</evidence>
<dbReference type="GO" id="GO:0050661">
    <property type="term" value="F:NADP binding"/>
    <property type="evidence" value="ECO:0007669"/>
    <property type="project" value="InterPro"/>
</dbReference>
<reference evidence="7 8" key="1">
    <citation type="submission" date="2015-07" db="EMBL/GenBank/DDBJ databases">
        <title>Genome sequencing of Kibdelosporangium phytohabitans.</title>
        <authorList>
            <person name="Qin S."/>
            <person name="Xing K."/>
        </authorList>
    </citation>
    <scope>NUCLEOTIDE SEQUENCE [LARGE SCALE GENOMIC DNA]</scope>
    <source>
        <strain evidence="7 8">KLBMP1111</strain>
    </source>
</reference>
<evidence type="ECO:0000256" key="2">
    <source>
        <dbReference type="ARBA" id="ARBA00023002"/>
    </source>
</evidence>
<dbReference type="RefSeq" id="WP_054292821.1">
    <property type="nucleotide sequence ID" value="NZ_CP012752.1"/>
</dbReference>
<proteinExistence type="inferred from homology"/>
<protein>
    <submittedName>
        <fullName evidence="7">3-hydroxyisobutyrate dehydrogenase</fullName>
    </submittedName>
</protein>
<dbReference type="EMBL" id="CP012752">
    <property type="protein sequence ID" value="ALG10919.1"/>
    <property type="molecule type" value="Genomic_DNA"/>
</dbReference>
<dbReference type="OrthoDB" id="3185659at2"/>
<evidence type="ECO:0000313" key="7">
    <source>
        <dbReference type="EMBL" id="ALG10919.1"/>
    </source>
</evidence>
<dbReference type="AlphaFoldDB" id="A0A0N7F4A9"/>
<feature type="domain" description="3-hydroxyisobutyrate dehydrogenase-like NAD-binding" evidence="6">
    <location>
        <begin position="165"/>
        <end position="284"/>
    </location>
</feature>
<feature type="domain" description="6-phosphogluconate dehydrogenase NADP-binding" evidence="5">
    <location>
        <begin position="6"/>
        <end position="162"/>
    </location>
</feature>
<evidence type="ECO:0000256" key="3">
    <source>
        <dbReference type="ARBA" id="ARBA00023027"/>
    </source>
</evidence>
<keyword evidence="8" id="KW-1185">Reference proteome</keyword>
<keyword evidence="2" id="KW-0560">Oxidoreductase</keyword>
<dbReference type="Proteomes" id="UP000063699">
    <property type="component" value="Chromosome"/>
</dbReference>
<keyword evidence="3" id="KW-0520">NAD</keyword>
<dbReference type="Gene3D" id="3.40.50.720">
    <property type="entry name" value="NAD(P)-binding Rossmann-like Domain"/>
    <property type="match status" value="1"/>
</dbReference>
<evidence type="ECO:0000313" key="8">
    <source>
        <dbReference type="Proteomes" id="UP000063699"/>
    </source>
</evidence>
<dbReference type="GO" id="GO:0051287">
    <property type="term" value="F:NAD binding"/>
    <property type="evidence" value="ECO:0007669"/>
    <property type="project" value="InterPro"/>
</dbReference>
<evidence type="ECO:0000256" key="1">
    <source>
        <dbReference type="ARBA" id="ARBA00009080"/>
    </source>
</evidence>
<dbReference type="PANTHER" id="PTHR43580">
    <property type="entry name" value="OXIDOREDUCTASE GLYR1-RELATED"/>
    <property type="match status" value="1"/>
</dbReference>
<evidence type="ECO:0000259" key="5">
    <source>
        <dbReference type="Pfam" id="PF03446"/>
    </source>
</evidence>
<dbReference type="Pfam" id="PF14833">
    <property type="entry name" value="NAD_binding_11"/>
    <property type="match status" value="1"/>
</dbReference>
<name>A0A0N7F4A9_9PSEU</name>
<dbReference type="InterPro" id="IPR013328">
    <property type="entry name" value="6PGD_dom2"/>
</dbReference>
<dbReference type="STRING" id="860235.AOZ06_32130"/>
<dbReference type="InterPro" id="IPR051265">
    <property type="entry name" value="HIBADH-related_NP60_sf"/>
</dbReference>
<dbReference type="GO" id="GO:0016491">
    <property type="term" value="F:oxidoreductase activity"/>
    <property type="evidence" value="ECO:0007669"/>
    <property type="project" value="UniProtKB-KW"/>
</dbReference>
<dbReference type="InterPro" id="IPR006115">
    <property type="entry name" value="6PGDH_NADP-bd"/>
</dbReference>
<dbReference type="PIRSF" id="PIRSF000103">
    <property type="entry name" value="HIBADH"/>
    <property type="match status" value="1"/>
</dbReference>
<sequence length="299" mass="30855">MTQPALAFVGLGAMGSGMAHRLLAAGYPMTVHNRTAARASSLVEAGARLAASAAEAVPDAEIVILSLSDDDAVEQTLFNEITGSLKPGATIVDTTAVSPAYARQAASRLEAMGLVRVEAAVVGNPGMAKAGKLRVLTAGPQEPSGPVRQVLESIGESVLHVGATGAASALKLCFNLLLGAHTAALAEAVSYGDSVGIDKSVVIDALAASGFSSPALSFRASFMRDGTYEPAAFRSSLMAKDLRNAITDASQHEVSMPVIQRVADRFAEIVRAGHGDCDAAVILRQQENDKGHNRIPVID</sequence>
<dbReference type="InterPro" id="IPR015815">
    <property type="entry name" value="HIBADH-related"/>
</dbReference>
<comment type="similarity">
    <text evidence="1">Belongs to the HIBADH-related family.</text>
</comment>
<dbReference type="InterPro" id="IPR036291">
    <property type="entry name" value="NAD(P)-bd_dom_sf"/>
</dbReference>
<dbReference type="InterPro" id="IPR002204">
    <property type="entry name" value="3-OH-isobutyrate_DH-rel_CS"/>
</dbReference>
<organism evidence="7 8">
    <name type="scientific">Kibdelosporangium phytohabitans</name>
    <dbReference type="NCBI Taxonomy" id="860235"/>
    <lineage>
        <taxon>Bacteria</taxon>
        <taxon>Bacillati</taxon>
        <taxon>Actinomycetota</taxon>
        <taxon>Actinomycetes</taxon>
        <taxon>Pseudonocardiales</taxon>
        <taxon>Pseudonocardiaceae</taxon>
        <taxon>Kibdelosporangium</taxon>
    </lineage>
</organism>
<evidence type="ECO:0000256" key="4">
    <source>
        <dbReference type="PIRSR" id="PIRSR000103-1"/>
    </source>
</evidence>
<dbReference type="SUPFAM" id="SSF51735">
    <property type="entry name" value="NAD(P)-binding Rossmann-fold domains"/>
    <property type="match status" value="1"/>
</dbReference>
<dbReference type="PROSITE" id="PS00895">
    <property type="entry name" value="3_HYDROXYISOBUT_DH"/>
    <property type="match status" value="1"/>
</dbReference>